<keyword evidence="11" id="KW-0479">Metal-binding</keyword>
<comment type="similarity">
    <text evidence="9 11">Belongs to the fluoride channel Fluc/FEX (TC 1.A.43) family.</text>
</comment>
<keyword evidence="6 11" id="KW-0406">Ion transport</keyword>
<keyword evidence="3" id="KW-0997">Cell inner membrane</keyword>
<proteinExistence type="inferred from homology"/>
<dbReference type="GO" id="GO:0062054">
    <property type="term" value="F:fluoride channel activity"/>
    <property type="evidence" value="ECO:0007669"/>
    <property type="project" value="UniProtKB-UniRule"/>
</dbReference>
<keyword evidence="7 11" id="KW-0472">Membrane</keyword>
<dbReference type="RefSeq" id="WP_073309138.1">
    <property type="nucleotide sequence ID" value="NZ_FQZI01000002.1"/>
</dbReference>
<dbReference type="AlphaFoldDB" id="A0A1M6CKS4"/>
<feature type="transmembrane region" description="Helical" evidence="11">
    <location>
        <begin position="94"/>
        <end position="115"/>
    </location>
</feature>
<dbReference type="GO" id="GO:0046872">
    <property type="term" value="F:metal ion binding"/>
    <property type="evidence" value="ECO:0007669"/>
    <property type="project" value="UniProtKB-KW"/>
</dbReference>
<dbReference type="GO" id="GO:0140114">
    <property type="term" value="P:cellular detoxification of fluoride"/>
    <property type="evidence" value="ECO:0007669"/>
    <property type="project" value="UniProtKB-UniRule"/>
</dbReference>
<dbReference type="OrthoDB" id="9815830at2"/>
<keyword evidence="8 11" id="KW-0407">Ion channel</keyword>
<evidence type="ECO:0000256" key="2">
    <source>
        <dbReference type="ARBA" id="ARBA00022475"/>
    </source>
</evidence>
<accession>A0A1M6CKS4</accession>
<dbReference type="Proteomes" id="UP000184488">
    <property type="component" value="Unassembled WGS sequence"/>
</dbReference>
<comment type="function">
    <text evidence="11">Fluoride-specific ion channel. Important for reducing fluoride concentration in the cell, thus reducing its toxicity.</text>
</comment>
<evidence type="ECO:0000313" key="12">
    <source>
        <dbReference type="EMBL" id="SHI61606.1"/>
    </source>
</evidence>
<dbReference type="PANTHER" id="PTHR28259">
    <property type="entry name" value="FLUORIDE EXPORT PROTEIN 1-RELATED"/>
    <property type="match status" value="1"/>
</dbReference>
<dbReference type="EMBL" id="FQZI01000002">
    <property type="protein sequence ID" value="SHI61606.1"/>
    <property type="molecule type" value="Genomic_DNA"/>
</dbReference>
<dbReference type="Pfam" id="PF02537">
    <property type="entry name" value="CRCB"/>
    <property type="match status" value="1"/>
</dbReference>
<keyword evidence="11" id="KW-0813">Transport</keyword>
<evidence type="ECO:0000256" key="7">
    <source>
        <dbReference type="ARBA" id="ARBA00023136"/>
    </source>
</evidence>
<dbReference type="NCBIfam" id="TIGR00494">
    <property type="entry name" value="crcB"/>
    <property type="match status" value="1"/>
</dbReference>
<name>A0A1M6CKS4_9FLAO</name>
<keyword evidence="5 11" id="KW-1133">Transmembrane helix</keyword>
<feature type="transmembrane region" description="Helical" evidence="11">
    <location>
        <begin position="32"/>
        <end position="52"/>
    </location>
</feature>
<evidence type="ECO:0000313" key="13">
    <source>
        <dbReference type="Proteomes" id="UP000184488"/>
    </source>
</evidence>
<reference evidence="13" key="1">
    <citation type="submission" date="2016-11" db="EMBL/GenBank/DDBJ databases">
        <authorList>
            <person name="Varghese N."/>
            <person name="Submissions S."/>
        </authorList>
    </citation>
    <scope>NUCLEOTIDE SEQUENCE [LARGE SCALE GENOMIC DNA]</scope>
    <source>
        <strain evidence="13">DSM 18829</strain>
    </source>
</reference>
<feature type="binding site" evidence="11">
    <location>
        <position position="72"/>
    </location>
    <ligand>
        <name>Na(+)</name>
        <dbReference type="ChEBI" id="CHEBI:29101"/>
        <note>structural</note>
    </ligand>
</feature>
<comment type="catalytic activity">
    <reaction evidence="10">
        <text>fluoride(in) = fluoride(out)</text>
        <dbReference type="Rhea" id="RHEA:76159"/>
        <dbReference type="ChEBI" id="CHEBI:17051"/>
    </reaction>
    <physiologicalReaction direction="left-to-right" evidence="10">
        <dbReference type="Rhea" id="RHEA:76160"/>
    </physiologicalReaction>
</comment>
<dbReference type="HAMAP" id="MF_00454">
    <property type="entry name" value="FluC"/>
    <property type="match status" value="1"/>
</dbReference>
<comment type="subcellular location">
    <subcellularLocation>
        <location evidence="1 11">Cell membrane</location>
        <topology evidence="1 11">Multi-pass membrane protein</topology>
    </subcellularLocation>
</comment>
<feature type="transmembrane region" description="Helical" evidence="11">
    <location>
        <begin position="64"/>
        <end position="82"/>
    </location>
</feature>
<comment type="activity regulation">
    <text evidence="11">Na(+) is not transported, but it plays an essential structural role and its presence is essential for fluoride channel function.</text>
</comment>
<evidence type="ECO:0000256" key="4">
    <source>
        <dbReference type="ARBA" id="ARBA00022692"/>
    </source>
</evidence>
<evidence type="ECO:0000256" key="6">
    <source>
        <dbReference type="ARBA" id="ARBA00023065"/>
    </source>
</evidence>
<dbReference type="InterPro" id="IPR003691">
    <property type="entry name" value="FluC"/>
</dbReference>
<keyword evidence="4 11" id="KW-0812">Transmembrane</keyword>
<organism evidence="12 13">
    <name type="scientific">Flavobacterium terrae</name>
    <dbReference type="NCBI Taxonomy" id="415425"/>
    <lineage>
        <taxon>Bacteria</taxon>
        <taxon>Pseudomonadati</taxon>
        <taxon>Bacteroidota</taxon>
        <taxon>Flavobacteriia</taxon>
        <taxon>Flavobacteriales</taxon>
        <taxon>Flavobacteriaceae</taxon>
        <taxon>Flavobacterium</taxon>
    </lineage>
</organism>
<feature type="binding site" evidence="11">
    <location>
        <position position="75"/>
    </location>
    <ligand>
        <name>Na(+)</name>
        <dbReference type="ChEBI" id="CHEBI:29101"/>
        <note>structural</note>
    </ligand>
</feature>
<evidence type="ECO:0000256" key="9">
    <source>
        <dbReference type="ARBA" id="ARBA00035120"/>
    </source>
</evidence>
<evidence type="ECO:0000256" key="10">
    <source>
        <dbReference type="ARBA" id="ARBA00035585"/>
    </source>
</evidence>
<keyword evidence="11" id="KW-0915">Sodium</keyword>
<protein>
    <recommendedName>
        <fullName evidence="11">Fluoride-specific ion channel FluC</fullName>
    </recommendedName>
</protein>
<sequence>MKTILYIALGGALGSVLRYLTSIIIKANPFPYATFVTNIVGCLLIGLFFGYFEKQNLLSQDLKLFLITGFCGGYTTFSTFSLENIQLMQNNQMFTAVLYMTLSIILGVMATWVGLNLAKAL</sequence>
<keyword evidence="2 11" id="KW-1003">Cell membrane</keyword>
<evidence type="ECO:0000256" key="1">
    <source>
        <dbReference type="ARBA" id="ARBA00004651"/>
    </source>
</evidence>
<evidence type="ECO:0000256" key="5">
    <source>
        <dbReference type="ARBA" id="ARBA00022989"/>
    </source>
</evidence>
<dbReference type="GO" id="GO:0005886">
    <property type="term" value="C:plasma membrane"/>
    <property type="evidence" value="ECO:0007669"/>
    <property type="project" value="UniProtKB-SubCell"/>
</dbReference>
<dbReference type="PANTHER" id="PTHR28259:SF1">
    <property type="entry name" value="FLUORIDE EXPORT PROTEIN 1-RELATED"/>
    <property type="match status" value="1"/>
</dbReference>
<gene>
    <name evidence="11" type="primary">fluC</name>
    <name evidence="11" type="synonym">crcB</name>
    <name evidence="12" type="ORF">SAMN05444363_0975</name>
</gene>
<keyword evidence="13" id="KW-1185">Reference proteome</keyword>
<evidence type="ECO:0000256" key="11">
    <source>
        <dbReference type="HAMAP-Rule" id="MF_00454"/>
    </source>
</evidence>
<evidence type="ECO:0000256" key="8">
    <source>
        <dbReference type="ARBA" id="ARBA00023303"/>
    </source>
</evidence>
<dbReference type="STRING" id="415425.SAMN05444363_0975"/>
<evidence type="ECO:0000256" key="3">
    <source>
        <dbReference type="ARBA" id="ARBA00022519"/>
    </source>
</evidence>